<dbReference type="GO" id="GO:0046854">
    <property type="term" value="P:phosphatidylinositol phosphate biosynthetic process"/>
    <property type="evidence" value="ECO:0007669"/>
    <property type="project" value="InterPro"/>
</dbReference>
<dbReference type="Proteomes" id="UP000298061">
    <property type="component" value="Unassembled WGS sequence"/>
</dbReference>
<evidence type="ECO:0000256" key="1">
    <source>
        <dbReference type="ARBA" id="ARBA00006209"/>
    </source>
</evidence>
<dbReference type="Gene3D" id="3.30.1010.10">
    <property type="entry name" value="Phosphatidylinositol 3-kinase Catalytic Subunit, Chain A, domain 4"/>
    <property type="match status" value="1"/>
</dbReference>
<dbReference type="EMBL" id="SFCI01000097">
    <property type="protein sequence ID" value="TFY82561.1"/>
    <property type="molecule type" value="Genomic_DNA"/>
</dbReference>
<protein>
    <recommendedName>
        <fullName evidence="2">1-phosphatidylinositol 4-kinase</fullName>
        <ecNumber evidence="2">2.7.1.67</ecNumber>
    </recommendedName>
</protein>
<dbReference type="InterPro" id="IPR001263">
    <property type="entry name" value="PI3K_accessory_dom"/>
</dbReference>
<name>A0A4Z0A8F9_9AGAM</name>
<comment type="similarity">
    <text evidence="1">Belongs to the PI3/PI4-kinase family. Type III PI4K subfamily.</text>
</comment>
<dbReference type="SMART" id="SM00145">
    <property type="entry name" value="PI3Ka"/>
    <property type="match status" value="1"/>
</dbReference>
<dbReference type="OrthoDB" id="10264149at2759"/>
<dbReference type="GO" id="GO:0004430">
    <property type="term" value="F:1-phosphatidylinositol 4-kinase activity"/>
    <property type="evidence" value="ECO:0007669"/>
    <property type="project" value="TreeGrafter"/>
</dbReference>
<dbReference type="InterPro" id="IPR015433">
    <property type="entry name" value="PI3/4_kinase"/>
</dbReference>
<gene>
    <name evidence="4" type="ORF">EWM64_g1445</name>
</gene>
<evidence type="ECO:0000259" key="3">
    <source>
        <dbReference type="PROSITE" id="PS51545"/>
    </source>
</evidence>
<dbReference type="InterPro" id="IPR042236">
    <property type="entry name" value="PI3K_accessory_sf"/>
</dbReference>
<dbReference type="Pfam" id="PF00613">
    <property type="entry name" value="PI3Ka"/>
    <property type="match status" value="1"/>
</dbReference>
<accession>A0A4Z0A8F9</accession>
<comment type="caution">
    <text evidence="4">The sequence shown here is derived from an EMBL/GenBank/DDBJ whole genome shotgun (WGS) entry which is preliminary data.</text>
</comment>
<dbReference type="InterPro" id="IPR045495">
    <property type="entry name" value="PI4K_N"/>
</dbReference>
<dbReference type="EC" id="2.7.1.67" evidence="2"/>
<dbReference type="STRING" id="135208.A0A4Z0A8F9"/>
<dbReference type="Pfam" id="PF19274">
    <property type="entry name" value="PI4K_N"/>
    <property type="match status" value="1"/>
</dbReference>
<sequence>MQGTVAERPLNSSMDCLELNVHQLVLSDLAANVGVSRHDPLDASLGSSIDLLTSKVTTRAIDHGLMNGDAKPELEQRVFMSASRVRCNVAFGELAISLPDALVPSAVPVLLDILRDIPFIDFDDDLTWDVSALIYLANAHEDYRKTITNAIFTFASVLINELRNGSPTEVIALHAPAFHGFYRAIISTPYPWTLDNWHNLSEILNVLFTLDSIDLLNGLLVTIIQSKDCELDHDKLSYLETFLARYVSRGRPLNGYFVICCVIEAQWTMLAQALCPSERSSPKEETVEAAAANKAWWTLSRHPPFKTSMATSQQSETLKQTMDMAMRCFTDLLVQLEDMETEPSLDTYVWETMAESLKLSAVCCITRHELDQSLFSRLKVLLSVESPLLDSLVQVAALKAISLLVQHFPEIAPAMAHHLRRFVTSPLPAFEYEFVSGSRAPAPLSAAAKCLALCIKLAPGDDLVMSNMYSLLNYIAATSKETHDNLGSTQAMRSSFFAGSDHTTLQSLDTSLGGYTEDERRLIGISTISVVARLALEFEQEEVTKLTIAMLIQRLRAAESTAEAAIAHSLVDLALTALEPSFTDIIRAFSARNLSANPDDPRVSNNMILAAQTRLAQELHKRPEFYDLYLGELLSLFGEKGVAIQNAAIQNHHAKTEDMIGQLVSLLLPIDALLSHADYNPQNTASSELVIQFRNMWFLCTLFQFTVPEEKGMSPTEWRRPALSRIATKTPSGVSEEAHDSFVSEVDYNSSIRLDYAHTVGFNTHSMPKYAHPSQVLSRHRSLLHTHLPHGDIRALSPGQTILLLAMHDIESMRAAAGLPSSLVSYFTNNSLNEHVALIFAILEVLTLMRRACENELLDEFNPQYEFHSERADITLSLSDEYKVRDEILSNLQQSANKWFHLALSRAPMELQTILQKYLAINQSFSPLDSVDLGASVAERFAKAIGPIERKLSSLASLSKPQPDRAKSLASQIAAKSYFFGEIAGLRLAGRGGEKLEQAPNEEDPVAALELLRSKMNTALKDIREKRNTLTVQDLKRLLFRCGSILISLPKLDSELMHYAVILPFEVFTPSAIQAGIEIWTWIISEKPSLEIATMTEINSAWIATVMHERGIFSKSLNYDDPFYHPVEYAPTDKEAIDRVANNARRILSPHVLILQMLFSRLQAARYRKPGLMLLIQRLVLRSARAYRNLSTHPLAREARFSFLLFGFEALKSSRPDAFCEHILRESLYVAGFAWFSVRPLWSHGANRLQMDADANLLSEFLSCIQNDSARLAHHISTYVARLKNVSTPMRLLIENEMYRLSVWGNPVNDPKRGQDYVMALERTMVESSWVTAIRTVWEMDPAIAIHFPERFKQPIVSSEVWRAVRSNPRDILHVPEGLKFLVGDKFDANMRRDLKYLEVWDPVPPVIAVTFFEPRFRNEPYILQYAQRVLAQHPVDLTFFFVPQIVQALRFDELGYVRDFIFKTAKISQHFCHQIIWNMKANCYKDDAAEVEDPMKPILERMMHDIVASLSGEAKDFYDREFAFFNEVTSISGKLRPYIKMSKPEKKACHIAKIDEWMEKIDVDVGVYLPSNPDGEVVDIDKKSGRPLQSHAK</sequence>
<dbReference type="PANTHER" id="PTHR10048">
    <property type="entry name" value="PHOSPHATIDYLINOSITOL KINASE"/>
    <property type="match status" value="1"/>
</dbReference>
<keyword evidence="5" id="KW-1185">Reference proteome</keyword>
<dbReference type="GO" id="GO:0005737">
    <property type="term" value="C:cytoplasm"/>
    <property type="evidence" value="ECO:0007669"/>
    <property type="project" value="TreeGrafter"/>
</dbReference>
<dbReference type="FunFam" id="1.25.40.70:FF:000011">
    <property type="entry name" value="Phosphatidylinositol 4-kinase alpha"/>
    <property type="match status" value="1"/>
</dbReference>
<evidence type="ECO:0000313" key="4">
    <source>
        <dbReference type="EMBL" id="TFY82561.1"/>
    </source>
</evidence>
<evidence type="ECO:0000313" key="5">
    <source>
        <dbReference type="Proteomes" id="UP000298061"/>
    </source>
</evidence>
<feature type="domain" description="PIK helical" evidence="3">
    <location>
        <begin position="1320"/>
        <end position="1506"/>
    </location>
</feature>
<feature type="non-terminal residue" evidence="4">
    <location>
        <position position="1594"/>
    </location>
</feature>
<dbReference type="PROSITE" id="PS51545">
    <property type="entry name" value="PIK_HELICAL"/>
    <property type="match status" value="1"/>
</dbReference>
<dbReference type="GO" id="GO:0048015">
    <property type="term" value="P:phosphatidylinositol-mediated signaling"/>
    <property type="evidence" value="ECO:0007669"/>
    <property type="project" value="TreeGrafter"/>
</dbReference>
<dbReference type="PANTHER" id="PTHR10048:SF15">
    <property type="entry name" value="PHOSPHATIDYLINOSITOL 4-KINASE ALPHA"/>
    <property type="match status" value="1"/>
</dbReference>
<dbReference type="Gene3D" id="1.25.40.70">
    <property type="entry name" value="Phosphatidylinositol 3-kinase, accessory domain (PIK)"/>
    <property type="match status" value="1"/>
</dbReference>
<dbReference type="InterPro" id="IPR016024">
    <property type="entry name" value="ARM-type_fold"/>
</dbReference>
<dbReference type="GO" id="GO:0005886">
    <property type="term" value="C:plasma membrane"/>
    <property type="evidence" value="ECO:0007669"/>
    <property type="project" value="TreeGrafter"/>
</dbReference>
<organism evidence="4 5">
    <name type="scientific">Hericium alpestre</name>
    <dbReference type="NCBI Taxonomy" id="135208"/>
    <lineage>
        <taxon>Eukaryota</taxon>
        <taxon>Fungi</taxon>
        <taxon>Dikarya</taxon>
        <taxon>Basidiomycota</taxon>
        <taxon>Agaricomycotina</taxon>
        <taxon>Agaricomycetes</taxon>
        <taxon>Russulales</taxon>
        <taxon>Hericiaceae</taxon>
        <taxon>Hericium</taxon>
    </lineage>
</organism>
<reference evidence="4 5" key="1">
    <citation type="submission" date="2019-02" db="EMBL/GenBank/DDBJ databases">
        <title>Genome sequencing of the rare red list fungi Hericium alpestre (H. flagellum).</title>
        <authorList>
            <person name="Buettner E."/>
            <person name="Kellner H."/>
        </authorList>
    </citation>
    <scope>NUCLEOTIDE SEQUENCE [LARGE SCALE GENOMIC DNA]</scope>
    <source>
        <strain evidence="4 5">DSM 108284</strain>
    </source>
</reference>
<evidence type="ECO:0000256" key="2">
    <source>
        <dbReference type="ARBA" id="ARBA00012169"/>
    </source>
</evidence>
<dbReference type="SUPFAM" id="SSF48371">
    <property type="entry name" value="ARM repeat"/>
    <property type="match status" value="2"/>
</dbReference>
<proteinExistence type="inferred from homology"/>